<keyword evidence="3" id="KW-1185">Reference proteome</keyword>
<comment type="caution">
    <text evidence="2">The sequence shown here is derived from an EMBL/GenBank/DDBJ whole genome shotgun (WGS) entry which is preliminary data.</text>
</comment>
<dbReference type="CDD" id="cd00229">
    <property type="entry name" value="SGNH_hydrolase"/>
    <property type="match status" value="1"/>
</dbReference>
<dbReference type="AlphaFoldDB" id="B4D937"/>
<protein>
    <submittedName>
        <fullName evidence="2">Lipolytic protein G-D-S-L family</fullName>
    </submittedName>
</protein>
<dbReference type="GO" id="GO:0004622">
    <property type="term" value="F:phosphatidylcholine lysophospholipase activity"/>
    <property type="evidence" value="ECO:0007669"/>
    <property type="project" value="TreeGrafter"/>
</dbReference>
<dbReference type="Proteomes" id="UP000005824">
    <property type="component" value="Unassembled WGS sequence"/>
</dbReference>
<reference evidence="2 3" key="1">
    <citation type="journal article" date="2011" name="J. Bacteriol.">
        <title>Genome sequence of Chthoniobacter flavus Ellin428, an aerobic heterotrophic soil bacterium.</title>
        <authorList>
            <person name="Kant R."/>
            <person name="van Passel M.W."/>
            <person name="Palva A."/>
            <person name="Lucas S."/>
            <person name="Lapidus A."/>
            <person name="Glavina Del Rio T."/>
            <person name="Dalin E."/>
            <person name="Tice H."/>
            <person name="Bruce D."/>
            <person name="Goodwin L."/>
            <person name="Pitluck S."/>
            <person name="Larimer F.W."/>
            <person name="Land M.L."/>
            <person name="Hauser L."/>
            <person name="Sangwan P."/>
            <person name="de Vos W.M."/>
            <person name="Janssen P.H."/>
            <person name="Smidt H."/>
        </authorList>
    </citation>
    <scope>NUCLEOTIDE SEQUENCE [LARGE SCALE GENOMIC DNA]</scope>
    <source>
        <strain evidence="2 3">Ellin428</strain>
    </source>
</reference>
<dbReference type="STRING" id="497964.CfE428DRAFT_5427"/>
<dbReference type="eggNOG" id="COG2755">
    <property type="taxonomic scope" value="Bacteria"/>
</dbReference>
<proteinExistence type="predicted"/>
<dbReference type="InterPro" id="IPR051532">
    <property type="entry name" value="Ester_Hydrolysis_Enzymes"/>
</dbReference>
<dbReference type="InterPro" id="IPR036514">
    <property type="entry name" value="SGNH_hydro_sf"/>
</dbReference>
<dbReference type="SUPFAM" id="SSF52266">
    <property type="entry name" value="SGNH hydrolase"/>
    <property type="match status" value="1"/>
</dbReference>
<name>B4D937_9BACT</name>
<dbReference type="PANTHER" id="PTHR30383:SF26">
    <property type="entry name" value="SGNH HYDROLASE-TYPE ESTERASE DOMAIN-CONTAINING PROTEIN"/>
    <property type="match status" value="1"/>
</dbReference>
<evidence type="ECO:0000259" key="1">
    <source>
        <dbReference type="Pfam" id="PF13472"/>
    </source>
</evidence>
<evidence type="ECO:0000313" key="2">
    <source>
        <dbReference type="EMBL" id="EDY17082.1"/>
    </source>
</evidence>
<dbReference type="InParanoid" id="B4D937"/>
<dbReference type="InterPro" id="IPR013830">
    <property type="entry name" value="SGNH_hydro"/>
</dbReference>
<dbReference type="EMBL" id="ABVL01000024">
    <property type="protein sequence ID" value="EDY17082.1"/>
    <property type="molecule type" value="Genomic_DNA"/>
</dbReference>
<dbReference type="Gene3D" id="3.40.50.1110">
    <property type="entry name" value="SGNH hydrolase"/>
    <property type="match status" value="1"/>
</dbReference>
<gene>
    <name evidence="2" type="ORF">CfE428DRAFT_5427</name>
</gene>
<evidence type="ECO:0000313" key="3">
    <source>
        <dbReference type="Proteomes" id="UP000005824"/>
    </source>
</evidence>
<dbReference type="Pfam" id="PF13472">
    <property type="entry name" value="Lipase_GDSL_2"/>
    <property type="match status" value="1"/>
</dbReference>
<sequence length="253" mass="27337">MRITVNHSNLPMHSLRSFLRFGVVAVCLLTVSAIFAQAPKPEKGGEKKKDASLAPVEDVAGLPRVLLIGDSISMGYTIPTRDLLKGVANVHRIPVNGNSSDVGLKSLTNWLATDGADKKWDVIHFNWGLHDLKHWKDGKLDPTGPQVNPVEQYEKNLHEIVEQLKKTGAKLIFATTTPVPEGTVGRVAKDEVAYNEAALRVMKSEGVAVDDLHALAESKLAEIQLSKNVHFSGPGYKVLAAQVAASIKSALGK</sequence>
<feature type="domain" description="SGNH hydrolase-type esterase" evidence="1">
    <location>
        <begin position="68"/>
        <end position="238"/>
    </location>
</feature>
<organism evidence="2 3">
    <name type="scientific">Chthoniobacter flavus Ellin428</name>
    <dbReference type="NCBI Taxonomy" id="497964"/>
    <lineage>
        <taxon>Bacteria</taxon>
        <taxon>Pseudomonadati</taxon>
        <taxon>Verrucomicrobiota</taxon>
        <taxon>Spartobacteria</taxon>
        <taxon>Chthoniobacterales</taxon>
        <taxon>Chthoniobacteraceae</taxon>
        <taxon>Chthoniobacter</taxon>
    </lineage>
</organism>
<dbReference type="PANTHER" id="PTHR30383">
    <property type="entry name" value="THIOESTERASE 1/PROTEASE 1/LYSOPHOSPHOLIPASE L1"/>
    <property type="match status" value="1"/>
</dbReference>
<accession>B4D937</accession>